<proteinExistence type="predicted"/>
<feature type="domain" description="MAGE" evidence="2">
    <location>
        <begin position="112"/>
        <end position="311"/>
    </location>
</feature>
<gene>
    <name evidence="3" type="ORF">LTLLF_208545</name>
</gene>
<feature type="compositionally biased region" description="Polar residues" evidence="1">
    <location>
        <begin position="37"/>
        <end position="55"/>
    </location>
</feature>
<feature type="region of interest" description="Disordered" evidence="1">
    <location>
        <begin position="1"/>
        <end position="66"/>
    </location>
</feature>
<name>A0A8J6GZJ3_MICOH</name>
<sequence>MPRGHKSKGRSRAKRQNIQEKSQSLPDPEPAAEEEATSSIDQGNLPSSPDTNIPRDTQGDVASVSDDSEVLTGAVVGETSDTNVDSLVLSAERRSFNSIIVSTFHSTRKDPLLRKGRLLMQFILQKFKVKESFTRGDMLMVINKKHKEHFPEIMRRTVVHLDIVFGLELKEVDSSPQSFMLVGKLGLSTEGRLSSRIGLPKTGLLMTLLAMIFATGNSATEEDVWEYLKIVGVFPGQYHPIFEEPRKFITKDLVQENYLSYSKIIGSDPPCFEFRWGPRACREVTKMQILWVVAKMHDTIPASFPYLFAEALIDEANRAARRGRILPGSVVKSRTHLR</sequence>
<dbReference type="GO" id="GO:0000122">
    <property type="term" value="P:negative regulation of transcription by RNA polymerase II"/>
    <property type="evidence" value="ECO:0007669"/>
    <property type="project" value="TreeGrafter"/>
</dbReference>
<reference evidence="3" key="1">
    <citation type="submission" date="2020-03" db="EMBL/GenBank/DDBJ databases">
        <title>Studies in the Genomics of Life Span.</title>
        <authorList>
            <person name="Glass D."/>
        </authorList>
    </citation>
    <scope>NUCLEOTIDE SEQUENCE</scope>
    <source>
        <strain evidence="3">LTLLF</strain>
        <tissue evidence="3">Muscle</tissue>
    </source>
</reference>
<dbReference type="SMART" id="SM01373">
    <property type="entry name" value="MAGE"/>
    <property type="match status" value="1"/>
</dbReference>
<dbReference type="EMBL" id="JAATJU010002599">
    <property type="protein sequence ID" value="KAH0519822.1"/>
    <property type="molecule type" value="Genomic_DNA"/>
</dbReference>
<dbReference type="Proteomes" id="UP000710432">
    <property type="component" value="Unassembled WGS sequence"/>
</dbReference>
<dbReference type="FunFam" id="1.10.10.1210:FF:000001">
    <property type="entry name" value="melanoma-associated antigen D1"/>
    <property type="match status" value="1"/>
</dbReference>
<dbReference type="GO" id="GO:0005634">
    <property type="term" value="C:nucleus"/>
    <property type="evidence" value="ECO:0007669"/>
    <property type="project" value="TreeGrafter"/>
</dbReference>
<dbReference type="Gene3D" id="1.10.10.1210">
    <property type="entry name" value="MAGE homology domain, winged helix WH2 motif"/>
    <property type="match status" value="1"/>
</dbReference>
<dbReference type="InterPro" id="IPR041899">
    <property type="entry name" value="MAGE_WH2"/>
</dbReference>
<evidence type="ECO:0000256" key="1">
    <source>
        <dbReference type="SAM" id="MobiDB-lite"/>
    </source>
</evidence>
<dbReference type="PROSITE" id="PS50838">
    <property type="entry name" value="MAGE"/>
    <property type="match status" value="1"/>
</dbReference>
<dbReference type="InterPro" id="IPR041898">
    <property type="entry name" value="MAGE_WH1"/>
</dbReference>
<dbReference type="PANTHER" id="PTHR11736">
    <property type="entry name" value="MELANOMA-ASSOCIATED ANTIGEN MAGE ANTIGEN"/>
    <property type="match status" value="1"/>
</dbReference>
<evidence type="ECO:0000259" key="2">
    <source>
        <dbReference type="PROSITE" id="PS50838"/>
    </source>
</evidence>
<accession>A0A8J6GZJ3</accession>
<evidence type="ECO:0000313" key="4">
    <source>
        <dbReference type="Proteomes" id="UP000710432"/>
    </source>
</evidence>
<comment type="caution">
    <text evidence="3">The sequence shown here is derived from an EMBL/GenBank/DDBJ whole genome shotgun (WGS) entry which is preliminary data.</text>
</comment>
<organism evidence="3 4">
    <name type="scientific">Microtus ochrogaster</name>
    <name type="common">Prairie vole</name>
    <dbReference type="NCBI Taxonomy" id="79684"/>
    <lineage>
        <taxon>Eukaryota</taxon>
        <taxon>Metazoa</taxon>
        <taxon>Chordata</taxon>
        <taxon>Craniata</taxon>
        <taxon>Vertebrata</taxon>
        <taxon>Euteleostomi</taxon>
        <taxon>Mammalia</taxon>
        <taxon>Eutheria</taxon>
        <taxon>Euarchontoglires</taxon>
        <taxon>Glires</taxon>
        <taxon>Rodentia</taxon>
        <taxon>Myomorpha</taxon>
        <taxon>Muroidea</taxon>
        <taxon>Cricetidae</taxon>
        <taxon>Arvicolinae</taxon>
        <taxon>Microtus</taxon>
    </lineage>
</organism>
<dbReference type="Pfam" id="PF01454">
    <property type="entry name" value="MAGE"/>
    <property type="match status" value="1"/>
</dbReference>
<dbReference type="AlphaFoldDB" id="A0A8J6GZJ3"/>
<dbReference type="Gene3D" id="1.10.10.1200">
    <property type="entry name" value="MAGE homology domain, winged helix WH1 motif"/>
    <property type="match status" value="1"/>
</dbReference>
<evidence type="ECO:0000313" key="3">
    <source>
        <dbReference type="EMBL" id="KAH0519822.1"/>
    </source>
</evidence>
<dbReference type="PANTHER" id="PTHR11736:SF67">
    <property type="entry name" value="MELANOMA-ASSOCIATED ANTIGEN B6B"/>
    <property type="match status" value="1"/>
</dbReference>
<protein>
    <submittedName>
        <fullName evidence="3">Melanoma-associated antigen B4</fullName>
    </submittedName>
</protein>
<dbReference type="InterPro" id="IPR037445">
    <property type="entry name" value="MAGE"/>
</dbReference>
<dbReference type="InterPro" id="IPR002190">
    <property type="entry name" value="MHD_dom"/>
</dbReference>
<feature type="compositionally biased region" description="Basic residues" evidence="1">
    <location>
        <begin position="1"/>
        <end position="15"/>
    </location>
</feature>